<geneLocation type="plasmid" evidence="2">
    <name>lp200 sequence</name>
</geneLocation>
<gene>
    <name evidence="1" type="ORF">A0V01_05040</name>
</gene>
<name>A0AAN0X6I7_BORHE</name>
<dbReference type="EMBL" id="CP014809">
    <property type="protein sequence ID" value="AMR75980.1"/>
    <property type="molecule type" value="Genomic_DNA"/>
</dbReference>
<dbReference type="RefSeq" id="WP_062705933.1">
    <property type="nucleotide sequence ID" value="NZ_CP014809.1"/>
</dbReference>
<accession>A0AAN0X6I7</accession>
<protein>
    <submittedName>
        <fullName evidence="1">Uncharacterized protein</fullName>
    </submittedName>
</protein>
<dbReference type="PROSITE" id="PS51257">
    <property type="entry name" value="PROKAR_LIPOPROTEIN"/>
    <property type="match status" value="1"/>
</dbReference>
<dbReference type="Proteomes" id="UP000075229">
    <property type="component" value="Plasmid lp200"/>
</dbReference>
<organism evidence="1 2">
    <name type="scientific">Borrelia hermsii</name>
    <dbReference type="NCBI Taxonomy" id="140"/>
    <lineage>
        <taxon>Bacteria</taxon>
        <taxon>Pseudomonadati</taxon>
        <taxon>Spirochaetota</taxon>
        <taxon>Spirochaetia</taxon>
        <taxon>Spirochaetales</taxon>
        <taxon>Borreliaceae</taxon>
        <taxon>Borrelia</taxon>
    </lineage>
</organism>
<sequence>MVGRKHCNLLLLLLVVSCSLKPGEDKILKDSLSRGSFIGSGSPGGSLIGKGLFQNSGLKRPVGADLPKVKSPVLEGPVGADFSKVKSPVLEGRPVGEGLERLEKLVFKGPVGESLEKLEKLAFGGHVDEDLERLEKLVRDEHVGEGLTKDQKNDIRSTPGAAAEESTEVKLNKILGTFGSQSGKIKEGIDGVQRVVTNSDIGSAEGYKTYTKLEFYSILIDLGDLRLKEIIEFHLKFLESLKEVEDSIDRIATEEVSLNLKDEFYDCNEQYKLCIKAAFQESDPDKINLMISLKNENMQDCMDSFNDLKLKAMNFIAIESLRSELSERENEVINDVQRIVTNSDIGSAEGYKTYIDVEFYSMLSELGPSRVREMIERFKIGSEVGIDDVIEVIDRVGSNSLGDELKRACHNYRELFELDIKRVFNYPTATEVYDEVMDSNWYDAEFAKIKERATHFMDYYKLYSELPGEDGFAIRYIRRAVTDPDIDNAKGYKTYTDAEFYSILIDLGELRLKEIIEFHLKFVELLEEVQDAIDRIATEEVRRNVEAEFYGCDEQYKLCLKAAFQESDPDKINLMISLKNENMKNCINSFNDLKLKAMNFVAIELLRSELSERENEVINDIKRIVTNSDIGRAEGYRTYTELEFREVLGELGPFRVKEMIERFKMGSAADLEALKEVIESIDLGLVGYKLRKACDNYRELFELDIKKVFDNSTATEVYDEVVDSRWYDAEFIRLKKQILYFIDYENTYAKLIGKEGFIIKYLQKAATNSDIGKSEGYKTYTDLEFREILGKLGPAKVREMIEKISEFLDMLNVILRLIATAKEGQLKVELHRKVLLERNIHYLLKVKECFNKSTVDEIYQAITGDDFLDRVMLFSKECQRRIENQQSNQQSN</sequence>
<keyword evidence="1" id="KW-0614">Plasmid</keyword>
<proteinExistence type="predicted"/>
<dbReference type="NCBIfam" id="NF047534">
    <property type="entry name" value="lipo_BTA121_dup"/>
    <property type="match status" value="5"/>
</dbReference>
<evidence type="ECO:0000313" key="2">
    <source>
        <dbReference type="Proteomes" id="UP000075229"/>
    </source>
</evidence>
<reference evidence="1 2" key="1">
    <citation type="submission" date="2016-03" db="EMBL/GenBank/DDBJ databases">
        <title>Borrelia hermsii Genome sequencing and assembly.</title>
        <authorList>
            <person name="Bontemps-Gallo S."/>
            <person name="Stewart S."/>
        </authorList>
    </citation>
    <scope>NUCLEOTIDE SEQUENCE [LARGE SCALE GENOMIC DNA]</scope>
    <source>
        <strain evidence="1 2">DAH-2E7</strain>
        <plasmid evidence="2">lp200 sequence</plasmid>
    </source>
</reference>
<dbReference type="AlphaFoldDB" id="A0AAN0X6I7"/>
<evidence type="ECO:0000313" key="1">
    <source>
        <dbReference type="EMBL" id="AMR75980.1"/>
    </source>
</evidence>